<comment type="caution">
    <text evidence="2">The sequence shown here is derived from an EMBL/GenBank/DDBJ whole genome shotgun (WGS) entry which is preliminary data.</text>
</comment>
<feature type="compositionally biased region" description="Low complexity" evidence="1">
    <location>
        <begin position="86"/>
        <end position="130"/>
    </location>
</feature>
<evidence type="ECO:0000313" key="2">
    <source>
        <dbReference type="EMBL" id="KAK9833047.1"/>
    </source>
</evidence>
<feature type="region of interest" description="Disordered" evidence="1">
    <location>
        <begin position="217"/>
        <end position="284"/>
    </location>
</feature>
<reference evidence="2 3" key="1">
    <citation type="journal article" date="2024" name="Nat. Commun.">
        <title>Phylogenomics reveals the evolutionary origins of lichenization in chlorophyte algae.</title>
        <authorList>
            <person name="Puginier C."/>
            <person name="Libourel C."/>
            <person name="Otte J."/>
            <person name="Skaloud P."/>
            <person name="Haon M."/>
            <person name="Grisel S."/>
            <person name="Petersen M."/>
            <person name="Berrin J.G."/>
            <person name="Delaux P.M."/>
            <person name="Dal Grande F."/>
            <person name="Keller J."/>
        </authorList>
    </citation>
    <scope>NUCLEOTIDE SEQUENCE [LARGE SCALE GENOMIC DNA]</scope>
    <source>
        <strain evidence="2 3">SAG 2145</strain>
    </source>
</reference>
<feature type="region of interest" description="Disordered" evidence="1">
    <location>
        <begin position="326"/>
        <end position="345"/>
    </location>
</feature>
<feature type="compositionally biased region" description="Low complexity" evidence="1">
    <location>
        <begin position="248"/>
        <end position="262"/>
    </location>
</feature>
<name>A0AAW1RH29_9CHLO</name>
<protein>
    <submittedName>
        <fullName evidence="2">Uncharacterized protein</fullName>
    </submittedName>
</protein>
<proteinExistence type="predicted"/>
<feature type="compositionally biased region" description="Basic and acidic residues" evidence="1">
    <location>
        <begin position="228"/>
        <end position="240"/>
    </location>
</feature>
<organism evidence="2 3">
    <name type="scientific">Apatococcus lobatus</name>
    <dbReference type="NCBI Taxonomy" id="904363"/>
    <lineage>
        <taxon>Eukaryota</taxon>
        <taxon>Viridiplantae</taxon>
        <taxon>Chlorophyta</taxon>
        <taxon>core chlorophytes</taxon>
        <taxon>Trebouxiophyceae</taxon>
        <taxon>Chlorellales</taxon>
        <taxon>Chlorellaceae</taxon>
        <taxon>Apatococcus</taxon>
    </lineage>
</organism>
<evidence type="ECO:0000313" key="3">
    <source>
        <dbReference type="Proteomes" id="UP001438707"/>
    </source>
</evidence>
<evidence type="ECO:0000256" key="1">
    <source>
        <dbReference type="SAM" id="MobiDB-lite"/>
    </source>
</evidence>
<dbReference type="EMBL" id="JALJOS010000011">
    <property type="protein sequence ID" value="KAK9833047.1"/>
    <property type="molecule type" value="Genomic_DNA"/>
</dbReference>
<gene>
    <name evidence="2" type="ORF">WJX74_005456</name>
</gene>
<sequence length="578" mass="62229">MLQSPVAIPNGKAAPACSYAYRDARRGSVDGAEPLSAWADGSGLPQVPESDILYLLNEKWYGPSEDEDSETGNSQRLTDSSLASTSSYQPADSSGSSSSESRSRYWHSSGSSDSSAQAHSSPSPGSGYSSLAARRAHKSSTPDRALSSAQKPVSTKSVHASTPASESTHRNGAPKAFVHRWSPDGKHFAQVYTPPKSSLLGSLGTWTQRMTLFSSQRKQPLSPVVSPAKHEASSPHEVPLRRKQSQQPRASPRGSPQGSPGSWNKCSSLPRRTSNHDAPAASAPVNARAPAELMQPFGSHQTSEDDEDQNQAAWRWRFNRRWAREQARQFQPQATEPDDDDDSNWDDALGYMDACGRPGWHLQISRTASTEGMLSQQSEAGTMLLEGSAPEEGGKSSEATRKVVAMARRAQHLQQQQLLLECQAEQRWSGVAPAPAWVGSSMPAVRADHFGRYVFVLARVAPCAAHTGPPSSRKQPQKLVLRGKAGLSEGRLMDALNQEVVQAMAAHSLPRVALSLLGSGTLSWGRAQDLGVRILPGRIISHQDKDVSTVASLAQLASELLRTSLPPHIQVTVGELSL</sequence>
<dbReference type="AlphaFoldDB" id="A0AAW1RH29"/>
<dbReference type="Proteomes" id="UP001438707">
    <property type="component" value="Unassembled WGS sequence"/>
</dbReference>
<feature type="compositionally biased region" description="Polar residues" evidence="1">
    <location>
        <begin position="71"/>
        <end position="85"/>
    </location>
</feature>
<feature type="compositionally biased region" description="Polar residues" evidence="1">
    <location>
        <begin position="147"/>
        <end position="166"/>
    </location>
</feature>
<feature type="region of interest" description="Disordered" evidence="1">
    <location>
        <begin position="62"/>
        <end position="181"/>
    </location>
</feature>
<feature type="compositionally biased region" description="Acidic residues" evidence="1">
    <location>
        <begin position="336"/>
        <end position="345"/>
    </location>
</feature>
<keyword evidence="3" id="KW-1185">Reference proteome</keyword>
<accession>A0AAW1RH29</accession>